<evidence type="ECO:0000313" key="1">
    <source>
        <dbReference type="EMBL" id="MPM43205.1"/>
    </source>
</evidence>
<dbReference type="AlphaFoldDB" id="A0A644ZQN6"/>
<name>A0A644ZQN6_9ZZZZ</name>
<organism evidence="1">
    <name type="scientific">bioreactor metagenome</name>
    <dbReference type="NCBI Taxonomy" id="1076179"/>
    <lineage>
        <taxon>unclassified sequences</taxon>
        <taxon>metagenomes</taxon>
        <taxon>ecological metagenomes</taxon>
    </lineage>
</organism>
<protein>
    <submittedName>
        <fullName evidence="1">Uncharacterized protein</fullName>
    </submittedName>
</protein>
<sequence>MLWDASRQPSAPVLDEHPVLLGQLHGTELPRSQKQRLYIDFTRRTGAEYRPHPNEADVLSRLQHRVMRAAGVHFVSARGPITEMGRPVVSIFSTGTLEAAHHGLPAWVHHPSPPAWLSSFWNRYGLSPYGSAPTSPISLPSTEPARTIARLVQS</sequence>
<accession>A0A644ZQN6</accession>
<comment type="caution">
    <text evidence="1">The sequence shown here is derived from an EMBL/GenBank/DDBJ whole genome shotgun (WGS) entry which is preliminary data.</text>
</comment>
<dbReference type="EMBL" id="VSSQ01010015">
    <property type="protein sequence ID" value="MPM43205.1"/>
    <property type="molecule type" value="Genomic_DNA"/>
</dbReference>
<gene>
    <name evidence="1" type="ORF">SDC9_89878</name>
</gene>
<reference evidence="1" key="1">
    <citation type="submission" date="2019-08" db="EMBL/GenBank/DDBJ databases">
        <authorList>
            <person name="Kucharzyk K."/>
            <person name="Murdoch R.W."/>
            <person name="Higgins S."/>
            <person name="Loffler F."/>
        </authorList>
    </citation>
    <scope>NUCLEOTIDE SEQUENCE</scope>
</reference>
<proteinExistence type="predicted"/>